<comment type="caution">
    <text evidence="2">The sequence shown here is derived from an EMBL/GenBank/DDBJ whole genome shotgun (WGS) entry which is preliminary data.</text>
</comment>
<evidence type="ECO:0000313" key="3">
    <source>
        <dbReference type="Proteomes" id="UP001287356"/>
    </source>
</evidence>
<proteinExistence type="predicted"/>
<dbReference type="AlphaFoldDB" id="A0AAE0JZF8"/>
<dbReference type="EMBL" id="JAULSN010000007">
    <property type="protein sequence ID" value="KAK3367224.1"/>
    <property type="molecule type" value="Genomic_DNA"/>
</dbReference>
<keyword evidence="3" id="KW-1185">Reference proteome</keyword>
<organism evidence="2 3">
    <name type="scientific">Lasiosphaeria ovina</name>
    <dbReference type="NCBI Taxonomy" id="92902"/>
    <lineage>
        <taxon>Eukaryota</taxon>
        <taxon>Fungi</taxon>
        <taxon>Dikarya</taxon>
        <taxon>Ascomycota</taxon>
        <taxon>Pezizomycotina</taxon>
        <taxon>Sordariomycetes</taxon>
        <taxon>Sordariomycetidae</taxon>
        <taxon>Sordariales</taxon>
        <taxon>Lasiosphaeriaceae</taxon>
        <taxon>Lasiosphaeria</taxon>
    </lineage>
</organism>
<reference evidence="2" key="1">
    <citation type="journal article" date="2023" name="Mol. Phylogenet. Evol.">
        <title>Genome-scale phylogeny and comparative genomics of the fungal order Sordariales.</title>
        <authorList>
            <person name="Hensen N."/>
            <person name="Bonometti L."/>
            <person name="Westerberg I."/>
            <person name="Brannstrom I.O."/>
            <person name="Guillou S."/>
            <person name="Cros-Aarteil S."/>
            <person name="Calhoun S."/>
            <person name="Haridas S."/>
            <person name="Kuo A."/>
            <person name="Mondo S."/>
            <person name="Pangilinan J."/>
            <person name="Riley R."/>
            <person name="LaButti K."/>
            <person name="Andreopoulos B."/>
            <person name="Lipzen A."/>
            <person name="Chen C."/>
            <person name="Yan M."/>
            <person name="Daum C."/>
            <person name="Ng V."/>
            <person name="Clum A."/>
            <person name="Steindorff A."/>
            <person name="Ohm R.A."/>
            <person name="Martin F."/>
            <person name="Silar P."/>
            <person name="Natvig D.O."/>
            <person name="Lalanne C."/>
            <person name="Gautier V."/>
            <person name="Ament-Velasquez S.L."/>
            <person name="Kruys A."/>
            <person name="Hutchinson M.I."/>
            <person name="Powell A.J."/>
            <person name="Barry K."/>
            <person name="Miller A.N."/>
            <person name="Grigoriev I.V."/>
            <person name="Debuchy R."/>
            <person name="Gladieux P."/>
            <person name="Hiltunen Thoren M."/>
            <person name="Johannesson H."/>
        </authorList>
    </citation>
    <scope>NUCLEOTIDE SEQUENCE</scope>
    <source>
        <strain evidence="2">CBS 958.72</strain>
    </source>
</reference>
<evidence type="ECO:0000256" key="1">
    <source>
        <dbReference type="SAM" id="MobiDB-lite"/>
    </source>
</evidence>
<feature type="region of interest" description="Disordered" evidence="1">
    <location>
        <begin position="70"/>
        <end position="104"/>
    </location>
</feature>
<gene>
    <name evidence="2" type="ORF">B0T24DRAFT_385914</name>
</gene>
<reference evidence="2" key="2">
    <citation type="submission" date="2023-06" db="EMBL/GenBank/DDBJ databases">
        <authorList>
            <consortium name="Lawrence Berkeley National Laboratory"/>
            <person name="Haridas S."/>
            <person name="Hensen N."/>
            <person name="Bonometti L."/>
            <person name="Westerberg I."/>
            <person name="Brannstrom I.O."/>
            <person name="Guillou S."/>
            <person name="Cros-Aarteil S."/>
            <person name="Calhoun S."/>
            <person name="Kuo A."/>
            <person name="Mondo S."/>
            <person name="Pangilinan J."/>
            <person name="Riley R."/>
            <person name="Labutti K."/>
            <person name="Andreopoulos B."/>
            <person name="Lipzen A."/>
            <person name="Chen C."/>
            <person name="Yanf M."/>
            <person name="Daum C."/>
            <person name="Ng V."/>
            <person name="Clum A."/>
            <person name="Steindorff A."/>
            <person name="Ohm R."/>
            <person name="Martin F."/>
            <person name="Silar P."/>
            <person name="Natvig D."/>
            <person name="Lalanne C."/>
            <person name="Gautier V."/>
            <person name="Ament-Velasquez S.L."/>
            <person name="Kruys A."/>
            <person name="Hutchinson M.I."/>
            <person name="Powell A.J."/>
            <person name="Barry K."/>
            <person name="Miller A.N."/>
            <person name="Grigoriev I.V."/>
            <person name="Debuchy R."/>
            <person name="Gladieux P."/>
            <person name="Thoren M.H."/>
            <person name="Johannesson H."/>
        </authorList>
    </citation>
    <scope>NUCLEOTIDE SEQUENCE</scope>
    <source>
        <strain evidence="2">CBS 958.72</strain>
    </source>
</reference>
<dbReference type="Proteomes" id="UP001287356">
    <property type="component" value="Unassembled WGS sequence"/>
</dbReference>
<name>A0AAE0JZF8_9PEZI</name>
<sequence length="237" mass="25553">MGFKHANWIFPSSDSENSGCQTQMSTNPWSLSPLFPSSPICPPAGLGYLLSTIASRRTSANLALVLAGSSGNTGNSSNESSHSPMAPAKTRTRTHPPQSSDASRCARQAIATPYLPKPASNLVSRRRRVPRVVQPRVRSEAGRPRVSVYTSPSLWVLISFSLPFASHGARMLVRVNITYLPLHMGRSLFKFGPQGRGGDLGGGGRSWDLVGRDARRRVGEACLSVCMSVDMGWCRAT</sequence>
<accession>A0AAE0JZF8</accession>
<protein>
    <submittedName>
        <fullName evidence="2">Uncharacterized protein</fullName>
    </submittedName>
</protein>
<feature type="compositionally biased region" description="Low complexity" evidence="1">
    <location>
        <begin position="70"/>
        <end position="83"/>
    </location>
</feature>
<evidence type="ECO:0000313" key="2">
    <source>
        <dbReference type="EMBL" id="KAK3367224.1"/>
    </source>
</evidence>